<keyword evidence="4" id="KW-1185">Reference proteome</keyword>
<dbReference type="Pfam" id="PF13683">
    <property type="entry name" value="rve_3"/>
    <property type="match status" value="1"/>
</dbReference>
<proteinExistence type="predicted"/>
<evidence type="ECO:0000256" key="1">
    <source>
        <dbReference type="SAM" id="MobiDB-lite"/>
    </source>
</evidence>
<dbReference type="EMBL" id="CBTK010000298">
    <property type="protein sequence ID" value="CDH47327.1"/>
    <property type="molecule type" value="Genomic_DNA"/>
</dbReference>
<feature type="region of interest" description="Disordered" evidence="1">
    <location>
        <begin position="64"/>
        <end position="85"/>
    </location>
</feature>
<reference evidence="3 4" key="1">
    <citation type="journal article" date="2014" name="ISME J.">
        <title>Candidatus Competibacter-lineage genomes retrieved from metagenomes reveal functional metabolic diversity.</title>
        <authorList>
            <person name="McIlroy S.J."/>
            <person name="Albertsen M."/>
            <person name="Andresen E.K."/>
            <person name="Saunders A.M."/>
            <person name="Kristiansen R."/>
            <person name="Stokholm-Bjerregaard M."/>
            <person name="Nielsen K.L."/>
            <person name="Nielsen P.H."/>
        </authorList>
    </citation>
    <scope>NUCLEOTIDE SEQUENCE [LARGE SCALE GENOMIC DNA]</scope>
    <source>
        <strain evidence="3 4">Run_B_J11</strain>
    </source>
</reference>
<dbReference type="SUPFAM" id="SSF53098">
    <property type="entry name" value="Ribonuclease H-like"/>
    <property type="match status" value="1"/>
</dbReference>
<evidence type="ECO:0000313" key="4">
    <source>
        <dbReference type="Proteomes" id="UP000019184"/>
    </source>
</evidence>
<gene>
    <name evidence="3" type="ORF">BN874_80017</name>
</gene>
<dbReference type="Proteomes" id="UP000019184">
    <property type="component" value="Unassembled WGS sequence"/>
</dbReference>
<dbReference type="GO" id="GO:0015074">
    <property type="term" value="P:DNA integration"/>
    <property type="evidence" value="ECO:0007669"/>
    <property type="project" value="InterPro"/>
</dbReference>
<name>A0A7U7J671_9GAMM</name>
<feature type="domain" description="Integrase catalytic" evidence="2">
    <location>
        <begin position="18"/>
        <end position="74"/>
    </location>
</feature>
<accession>A0A7U7J671</accession>
<dbReference type="AlphaFoldDB" id="A0A7U7J671"/>
<comment type="caution">
    <text evidence="3">The sequence shown here is derived from an EMBL/GenBank/DDBJ whole genome shotgun (WGS) entry which is preliminary data.</text>
</comment>
<dbReference type="InterPro" id="IPR001584">
    <property type="entry name" value="Integrase_cat-core"/>
</dbReference>
<evidence type="ECO:0000259" key="2">
    <source>
        <dbReference type="Pfam" id="PF13683"/>
    </source>
</evidence>
<dbReference type="InterPro" id="IPR012337">
    <property type="entry name" value="RNaseH-like_sf"/>
</dbReference>
<protein>
    <submittedName>
        <fullName evidence="3">IstA1</fullName>
    </submittedName>
</protein>
<sequence length="85" mass="10193">MTSCPTDGSQRFTLEIQGRALDNIFIERLWRSLTYEEVYSKHYQSLREAQTELSVYFRFYNTDRPHQSLDDRTPEQVYRSAQPPQ</sequence>
<evidence type="ECO:0000313" key="3">
    <source>
        <dbReference type="EMBL" id="CDH47327.1"/>
    </source>
</evidence>
<organism evidence="3 4">
    <name type="scientific">Candidatus Contendobacter odensis Run_B_J11</name>
    <dbReference type="NCBI Taxonomy" id="1400861"/>
    <lineage>
        <taxon>Bacteria</taxon>
        <taxon>Pseudomonadati</taxon>
        <taxon>Pseudomonadota</taxon>
        <taxon>Gammaproteobacteria</taxon>
        <taxon>Candidatus Competibacteraceae</taxon>
        <taxon>Candidatus Contendibacter</taxon>
    </lineage>
</organism>
<feature type="compositionally biased region" description="Basic and acidic residues" evidence="1">
    <location>
        <begin position="64"/>
        <end position="74"/>
    </location>
</feature>